<evidence type="ECO:0000256" key="4">
    <source>
        <dbReference type="ARBA" id="ARBA00022989"/>
    </source>
</evidence>
<feature type="transmembrane region" description="Helical" evidence="7">
    <location>
        <begin position="435"/>
        <end position="453"/>
    </location>
</feature>
<dbReference type="EMBL" id="JAACLJ010000007">
    <property type="protein sequence ID" value="KAF4582814.1"/>
    <property type="molecule type" value="Genomic_DNA"/>
</dbReference>
<feature type="transmembrane region" description="Helical" evidence="7">
    <location>
        <begin position="176"/>
        <end position="199"/>
    </location>
</feature>
<evidence type="ECO:0000256" key="2">
    <source>
        <dbReference type="ARBA" id="ARBA00022448"/>
    </source>
</evidence>
<feature type="region of interest" description="Disordered" evidence="6">
    <location>
        <begin position="42"/>
        <end position="67"/>
    </location>
</feature>
<name>A0A8H4Q2K8_9HYPO</name>
<dbReference type="SUPFAM" id="SSF103473">
    <property type="entry name" value="MFS general substrate transporter"/>
    <property type="match status" value="1"/>
</dbReference>
<evidence type="ECO:0000256" key="5">
    <source>
        <dbReference type="ARBA" id="ARBA00023136"/>
    </source>
</evidence>
<dbReference type="PANTHER" id="PTHR23506:SF23">
    <property type="entry name" value="GH10249P"/>
    <property type="match status" value="1"/>
</dbReference>
<feature type="transmembrane region" description="Helical" evidence="7">
    <location>
        <begin position="117"/>
        <end position="134"/>
    </location>
</feature>
<dbReference type="Pfam" id="PF07690">
    <property type="entry name" value="MFS_1"/>
    <property type="match status" value="1"/>
</dbReference>
<dbReference type="AlphaFoldDB" id="A0A8H4Q2K8"/>
<sequence>MIGASEGFLVLVISFAVFTDGIIYDVIIPFLPEYLATRIQIPQDQSPSPPPNQQTIEAHKPSPEMDRPLSRGLCHCLSPMQLYAPDNHVLSSRNNKLSESIGLAAYLTDAILSKSRPFILCLATLHASTLLFFLGSNPALVLTARALQGASQAFVWVSGLALLASRVDEAHRLGLFVGYLFMAGTMGELVGPVIGGPLYEAFGHWAVFAFVEALLAVDVALRLAVGNKPDRSRNKTASVRDNCETDSLLHQQPAELIITGNLHWNCLASIMAETVAVTVRCGLEATIPIVVLDRFAWSSSASGAVMFALILPSVLGPVIGRVAARHGPRWWNLSALTACALFTAGLGLVSGEAPFVLLVAAIGFCVTAITNANTASILALARSLDRQPAVRRPLAITTGSLLGGLNTAWSLGMLLGPACAAAVPFDSNEGWRSLSLFWSAVCLVTGGGAFFSWRTWR</sequence>
<dbReference type="Proteomes" id="UP000562929">
    <property type="component" value="Unassembled WGS sequence"/>
</dbReference>
<feature type="transmembrane region" description="Helical" evidence="7">
    <location>
        <begin position="205"/>
        <end position="225"/>
    </location>
</feature>
<feature type="transmembrane region" description="Helical" evidence="7">
    <location>
        <begin position="6"/>
        <end position="31"/>
    </location>
</feature>
<gene>
    <name evidence="8" type="ORF">GQ602_005958</name>
</gene>
<reference evidence="8 9" key="1">
    <citation type="journal article" date="2020" name="G3 (Bethesda)">
        <title>Genetic Underpinnings of Host Manipulation by Ophiocordyceps as Revealed by Comparative Transcriptomics.</title>
        <authorList>
            <person name="Will I."/>
            <person name="Das B."/>
            <person name="Trinh T."/>
            <person name="Brachmann A."/>
            <person name="Ohm R.A."/>
            <person name="de Bekker C."/>
        </authorList>
    </citation>
    <scope>NUCLEOTIDE SEQUENCE [LARGE SCALE GENOMIC DNA]</scope>
    <source>
        <strain evidence="8 9">EC05</strain>
    </source>
</reference>
<feature type="transmembrane region" description="Helical" evidence="7">
    <location>
        <begin position="393"/>
        <end position="415"/>
    </location>
</feature>
<comment type="subcellular location">
    <subcellularLocation>
        <location evidence="1">Membrane</location>
        <topology evidence="1">Multi-pass membrane protein</topology>
    </subcellularLocation>
</comment>
<keyword evidence="9" id="KW-1185">Reference proteome</keyword>
<dbReference type="GO" id="GO:0022857">
    <property type="term" value="F:transmembrane transporter activity"/>
    <property type="evidence" value="ECO:0007669"/>
    <property type="project" value="InterPro"/>
</dbReference>
<dbReference type="GO" id="GO:0016020">
    <property type="term" value="C:membrane"/>
    <property type="evidence" value="ECO:0007669"/>
    <property type="project" value="UniProtKB-SubCell"/>
</dbReference>
<feature type="transmembrane region" description="Helical" evidence="7">
    <location>
        <begin position="355"/>
        <end position="381"/>
    </location>
</feature>
<evidence type="ECO:0000256" key="3">
    <source>
        <dbReference type="ARBA" id="ARBA00022692"/>
    </source>
</evidence>
<dbReference type="InterPro" id="IPR011701">
    <property type="entry name" value="MFS"/>
</dbReference>
<feature type="transmembrane region" description="Helical" evidence="7">
    <location>
        <begin position="330"/>
        <end position="349"/>
    </location>
</feature>
<protein>
    <submittedName>
        <fullName evidence="8">MFS general substrate transporter</fullName>
    </submittedName>
</protein>
<evidence type="ECO:0000313" key="8">
    <source>
        <dbReference type="EMBL" id="KAF4582814.1"/>
    </source>
</evidence>
<keyword evidence="5 7" id="KW-0472">Membrane</keyword>
<feature type="compositionally biased region" description="Basic and acidic residues" evidence="6">
    <location>
        <begin position="57"/>
        <end position="67"/>
    </location>
</feature>
<evidence type="ECO:0000313" key="9">
    <source>
        <dbReference type="Proteomes" id="UP000562929"/>
    </source>
</evidence>
<dbReference type="PANTHER" id="PTHR23506">
    <property type="entry name" value="GH10249P"/>
    <property type="match status" value="1"/>
</dbReference>
<keyword evidence="2" id="KW-0813">Transport</keyword>
<dbReference type="Gene3D" id="1.20.1250.20">
    <property type="entry name" value="MFS general substrate transporter like domains"/>
    <property type="match status" value="2"/>
</dbReference>
<evidence type="ECO:0000256" key="6">
    <source>
        <dbReference type="SAM" id="MobiDB-lite"/>
    </source>
</evidence>
<accession>A0A8H4Q2K8</accession>
<dbReference type="OrthoDB" id="5086884at2759"/>
<dbReference type="InterPro" id="IPR050930">
    <property type="entry name" value="MFS_Vesicular_Transporter"/>
</dbReference>
<proteinExistence type="predicted"/>
<keyword evidence="3 7" id="KW-0812">Transmembrane</keyword>
<evidence type="ECO:0000256" key="7">
    <source>
        <dbReference type="SAM" id="Phobius"/>
    </source>
</evidence>
<dbReference type="InterPro" id="IPR036259">
    <property type="entry name" value="MFS_trans_sf"/>
</dbReference>
<keyword evidence="4 7" id="KW-1133">Transmembrane helix</keyword>
<organism evidence="8 9">
    <name type="scientific">Ophiocordyceps camponoti-floridani</name>
    <dbReference type="NCBI Taxonomy" id="2030778"/>
    <lineage>
        <taxon>Eukaryota</taxon>
        <taxon>Fungi</taxon>
        <taxon>Dikarya</taxon>
        <taxon>Ascomycota</taxon>
        <taxon>Pezizomycotina</taxon>
        <taxon>Sordariomycetes</taxon>
        <taxon>Hypocreomycetidae</taxon>
        <taxon>Hypocreales</taxon>
        <taxon>Ophiocordycipitaceae</taxon>
        <taxon>Ophiocordyceps</taxon>
    </lineage>
</organism>
<evidence type="ECO:0000256" key="1">
    <source>
        <dbReference type="ARBA" id="ARBA00004141"/>
    </source>
</evidence>
<comment type="caution">
    <text evidence="8">The sequence shown here is derived from an EMBL/GenBank/DDBJ whole genome shotgun (WGS) entry which is preliminary data.</text>
</comment>